<evidence type="ECO:0000313" key="1">
    <source>
        <dbReference type="EMBL" id="KAF2473844.1"/>
    </source>
</evidence>
<proteinExistence type="predicted"/>
<evidence type="ECO:0000313" key="2">
    <source>
        <dbReference type="Proteomes" id="UP000799755"/>
    </source>
</evidence>
<dbReference type="EMBL" id="MU003499">
    <property type="protein sequence ID" value="KAF2473844.1"/>
    <property type="molecule type" value="Genomic_DNA"/>
</dbReference>
<gene>
    <name evidence="1" type="ORF">BDR25DRAFT_217117</name>
</gene>
<name>A0ACB6R3L3_9PLEO</name>
<organism evidence="1 2">
    <name type="scientific">Lindgomyces ingoldianus</name>
    <dbReference type="NCBI Taxonomy" id="673940"/>
    <lineage>
        <taxon>Eukaryota</taxon>
        <taxon>Fungi</taxon>
        <taxon>Dikarya</taxon>
        <taxon>Ascomycota</taxon>
        <taxon>Pezizomycotina</taxon>
        <taxon>Dothideomycetes</taxon>
        <taxon>Pleosporomycetidae</taxon>
        <taxon>Pleosporales</taxon>
        <taxon>Lindgomycetaceae</taxon>
        <taxon>Lindgomyces</taxon>
    </lineage>
</organism>
<accession>A0ACB6R3L3</accession>
<protein>
    <submittedName>
        <fullName evidence="1">Uncharacterized protein</fullName>
    </submittedName>
</protein>
<reference evidence="1" key="1">
    <citation type="journal article" date="2020" name="Stud. Mycol.">
        <title>101 Dothideomycetes genomes: a test case for predicting lifestyles and emergence of pathogens.</title>
        <authorList>
            <person name="Haridas S."/>
            <person name="Albert R."/>
            <person name="Binder M."/>
            <person name="Bloem J."/>
            <person name="Labutti K."/>
            <person name="Salamov A."/>
            <person name="Andreopoulos B."/>
            <person name="Baker S."/>
            <person name="Barry K."/>
            <person name="Bills G."/>
            <person name="Bluhm B."/>
            <person name="Cannon C."/>
            <person name="Castanera R."/>
            <person name="Culley D."/>
            <person name="Daum C."/>
            <person name="Ezra D."/>
            <person name="Gonzalez J."/>
            <person name="Henrissat B."/>
            <person name="Kuo A."/>
            <person name="Liang C."/>
            <person name="Lipzen A."/>
            <person name="Lutzoni F."/>
            <person name="Magnuson J."/>
            <person name="Mondo S."/>
            <person name="Nolan M."/>
            <person name="Ohm R."/>
            <person name="Pangilinan J."/>
            <person name="Park H.-J."/>
            <person name="Ramirez L."/>
            <person name="Alfaro M."/>
            <person name="Sun H."/>
            <person name="Tritt A."/>
            <person name="Yoshinaga Y."/>
            <person name="Zwiers L.-H."/>
            <person name="Turgeon B."/>
            <person name="Goodwin S."/>
            <person name="Spatafora J."/>
            <person name="Crous P."/>
            <person name="Grigoriev I."/>
        </authorList>
    </citation>
    <scope>NUCLEOTIDE SEQUENCE</scope>
    <source>
        <strain evidence="1">ATCC 200398</strain>
    </source>
</reference>
<dbReference type="Proteomes" id="UP000799755">
    <property type="component" value="Unassembled WGS sequence"/>
</dbReference>
<keyword evidence="2" id="KW-1185">Reference proteome</keyword>
<comment type="caution">
    <text evidence="1">The sequence shown here is derived from an EMBL/GenBank/DDBJ whole genome shotgun (WGS) entry which is preliminary data.</text>
</comment>
<sequence length="730" mass="85252">MDSDNALDNASEAASSEEEKQQSAFLTLPVDVFKCITDYLDRDAAWSLKRVCRGLSRSEVVNRLLYKYPIQLSDVRDIRLSDWKYRSMGRLRWISFQQSINDSNRAFVQKLALSHWCSIDDFIWIEKNLPSLVSLDITSIKDFVWSPEQLWTWKELAEATPKLFARLDFLEVANWSDYTAHSRIEYSYSYNDYRFKPKFRISRRRDGGSVAKMIFPICTQLKSLAIRERYSGFHTWNEWEVHQRVCCLIDGISSHCPPTLSKLRVYDYAPYRSLFSTDVTTWQNLSQIEIGLYSWMEERRDRDVIGPIPYRITPGHHHRDDEEAFDDKTFDTCDRNHMELGQHVVQGVSASFEDLLLNLRTITSKYPTVNVRPIHNSLRDIVLHPFHLVNVNQRRFGHPPQQQQQVNPPDPVSSQEIQEALRWLAEKCGWKPVLAWDSMMCDVFPANLEANRTFLPKADLLSRIRTMVQTLKTLNIPIRLSIGDRTNNCPSSGLDGSLYFGDYKCFVGEDDNKREILAPTQARFNLTGIAHLVDELTIQYPVDVPGVAGWGRSSKRPTEAELELLRREARGWARFWARYALQFKNLKKLTATIPDYIYNGWGKSGNLRELLKDERWDMLQIDEKFMSDFTFFGGYLPFSNIRYGLAKKKPRMKFVQRVFFRQDTEELQLNKPSLSDQELEENEILDSAITPNEDRPPHRFWPPKALKGEKRKVEEEEGKTMPRVKRVKVE</sequence>